<organism evidence="1">
    <name type="scientific">marine sediment metagenome</name>
    <dbReference type="NCBI Taxonomy" id="412755"/>
    <lineage>
        <taxon>unclassified sequences</taxon>
        <taxon>metagenomes</taxon>
        <taxon>ecological metagenomes</taxon>
    </lineage>
</organism>
<dbReference type="AlphaFoldDB" id="A0A0F9BW93"/>
<proteinExistence type="predicted"/>
<sequence>MNHETNRLYAPLPRDSALPKEMSFDGIMDFYQGIVARYKKAGIEELPEIVGMLGWCLKEILEHQEGEMMEGGGA</sequence>
<comment type="caution">
    <text evidence="1">The sequence shown here is derived from an EMBL/GenBank/DDBJ whole genome shotgun (WGS) entry which is preliminary data.</text>
</comment>
<accession>A0A0F9BW93</accession>
<protein>
    <submittedName>
        <fullName evidence="1">Uncharacterized protein</fullName>
    </submittedName>
</protein>
<evidence type="ECO:0000313" key="1">
    <source>
        <dbReference type="EMBL" id="KKL26175.1"/>
    </source>
</evidence>
<dbReference type="EMBL" id="LAZR01035931">
    <property type="protein sequence ID" value="KKL26175.1"/>
    <property type="molecule type" value="Genomic_DNA"/>
</dbReference>
<reference evidence="1" key="1">
    <citation type="journal article" date="2015" name="Nature">
        <title>Complex archaea that bridge the gap between prokaryotes and eukaryotes.</title>
        <authorList>
            <person name="Spang A."/>
            <person name="Saw J.H."/>
            <person name="Jorgensen S.L."/>
            <person name="Zaremba-Niedzwiedzka K."/>
            <person name="Martijn J."/>
            <person name="Lind A.E."/>
            <person name="van Eijk R."/>
            <person name="Schleper C."/>
            <person name="Guy L."/>
            <person name="Ettema T.J."/>
        </authorList>
    </citation>
    <scope>NUCLEOTIDE SEQUENCE</scope>
</reference>
<gene>
    <name evidence="1" type="ORF">LCGC14_2397940</name>
</gene>
<name>A0A0F9BW93_9ZZZZ</name>